<evidence type="ECO:0000313" key="2">
    <source>
        <dbReference type="EMBL" id="AUG56165.1"/>
    </source>
</evidence>
<gene>
    <name evidence="1" type="ORF">HVS_00915</name>
    <name evidence="2" type="ORF">HVS_00965</name>
</gene>
<dbReference type="EMBL" id="CP025197">
    <property type="protein sequence ID" value="AUG56165.1"/>
    <property type="molecule type" value="Genomic_DNA"/>
</dbReference>
<organism evidence="1 3">
    <name type="scientific">Acetivibrio saccincola</name>
    <dbReference type="NCBI Taxonomy" id="1677857"/>
    <lineage>
        <taxon>Bacteria</taxon>
        <taxon>Bacillati</taxon>
        <taxon>Bacillota</taxon>
        <taxon>Clostridia</taxon>
        <taxon>Eubacteriales</taxon>
        <taxon>Oscillospiraceae</taxon>
        <taxon>Acetivibrio</taxon>
    </lineage>
</organism>
<proteinExistence type="predicted"/>
<sequence length="95" mass="11292">MFEDTILEMMDGEPFDIYVALFLVFNQLRYEHDGRSSFVIDRDKVLKKLRQTLINNKEKLMNYFEWACGNYEGGAWGEVVRIDELCKEKFNISIL</sequence>
<dbReference type="AlphaFoldDB" id="A0A2K9DX71"/>
<dbReference type="Gene3D" id="1.25.40.520">
    <property type="match status" value="1"/>
</dbReference>
<dbReference type="InterPro" id="IPR038509">
    <property type="entry name" value="IFS_sf"/>
</dbReference>
<dbReference type="KEGG" id="hsc:HVS_00915"/>
<protein>
    <submittedName>
        <fullName evidence="1">Uncharacterized protein</fullName>
    </submittedName>
</protein>
<name>A0A2K9DX71_9FIRM</name>
<dbReference type="KEGG" id="hsc:HVS_00965"/>
<evidence type="ECO:0000313" key="3">
    <source>
        <dbReference type="Proteomes" id="UP000233534"/>
    </source>
</evidence>
<dbReference type="Proteomes" id="UP000233534">
    <property type="component" value="Chromosome"/>
</dbReference>
<accession>A0A2K9DX71</accession>
<reference evidence="1 3" key="1">
    <citation type="submission" date="2017-12" db="EMBL/GenBank/DDBJ databases">
        <title>Complete genome sequence of Herbivorax saccincola GGR1, a novel Cellulosome-producing hydrolytic bacterium in a thermophilic biogas plant, established by Illumina and Nanopore MinION sequencing.</title>
        <authorList>
            <person name="Pechtl A."/>
            <person name="Ruckert C."/>
            <person name="Koeck D.E."/>
            <person name="Maus I."/>
            <person name="Winkler A."/>
            <person name="Kalinowski J."/>
            <person name="Puhler A."/>
            <person name="Schwarz W.W."/>
            <person name="Zverlov V.V."/>
            <person name="Schluter A."/>
            <person name="Liebl W."/>
        </authorList>
    </citation>
    <scope>NUCLEOTIDE SEQUENCE [LARGE SCALE GENOMIC DNA]</scope>
    <source>
        <strain evidence="1">GGR1</strain>
        <strain evidence="3">SR1</strain>
    </source>
</reference>
<dbReference type="EMBL" id="CP025197">
    <property type="protein sequence ID" value="AUG56157.1"/>
    <property type="molecule type" value="Genomic_DNA"/>
</dbReference>
<evidence type="ECO:0000313" key="1">
    <source>
        <dbReference type="EMBL" id="AUG56157.1"/>
    </source>
</evidence>
<keyword evidence="3" id="KW-1185">Reference proteome</keyword>